<dbReference type="InterPro" id="IPR000782">
    <property type="entry name" value="FAS1_domain"/>
</dbReference>
<dbReference type="RefSeq" id="WP_184885511.1">
    <property type="nucleotide sequence ID" value="NZ_BOOV01000019.1"/>
</dbReference>
<dbReference type="GO" id="GO:0030198">
    <property type="term" value="P:extracellular matrix organization"/>
    <property type="evidence" value="ECO:0007669"/>
    <property type="project" value="TreeGrafter"/>
</dbReference>
<accession>A0A7W7DED1</accession>
<keyword evidence="4" id="KW-1185">Reference proteome</keyword>
<dbReference type="SMART" id="SM00554">
    <property type="entry name" value="FAS1"/>
    <property type="match status" value="1"/>
</dbReference>
<dbReference type="GO" id="GO:0031012">
    <property type="term" value="C:extracellular matrix"/>
    <property type="evidence" value="ECO:0007669"/>
    <property type="project" value="TreeGrafter"/>
</dbReference>
<feature type="signal peptide" evidence="1">
    <location>
        <begin position="1"/>
        <end position="24"/>
    </location>
</feature>
<dbReference type="SUPFAM" id="SSF82153">
    <property type="entry name" value="FAS1 domain"/>
    <property type="match status" value="1"/>
</dbReference>
<dbReference type="PANTHER" id="PTHR10900">
    <property type="entry name" value="PERIOSTIN-RELATED"/>
    <property type="match status" value="1"/>
</dbReference>
<evidence type="ECO:0000256" key="1">
    <source>
        <dbReference type="SAM" id="SignalP"/>
    </source>
</evidence>
<dbReference type="PROSITE" id="PS50213">
    <property type="entry name" value="FAS1"/>
    <property type="match status" value="1"/>
</dbReference>
<organism evidence="3 4">
    <name type="scientific">Sphaerisporangium siamense</name>
    <dbReference type="NCBI Taxonomy" id="795645"/>
    <lineage>
        <taxon>Bacteria</taxon>
        <taxon>Bacillati</taxon>
        <taxon>Actinomycetota</taxon>
        <taxon>Actinomycetes</taxon>
        <taxon>Streptosporangiales</taxon>
        <taxon>Streptosporangiaceae</taxon>
        <taxon>Sphaerisporangium</taxon>
    </lineage>
</organism>
<dbReference type="AlphaFoldDB" id="A0A7W7DED1"/>
<dbReference type="PANTHER" id="PTHR10900:SF77">
    <property type="entry name" value="FI19380P1"/>
    <property type="match status" value="1"/>
</dbReference>
<dbReference type="GO" id="GO:0050839">
    <property type="term" value="F:cell adhesion molecule binding"/>
    <property type="evidence" value="ECO:0007669"/>
    <property type="project" value="TreeGrafter"/>
</dbReference>
<dbReference type="FunFam" id="2.30.180.10:FF:000032">
    <property type="entry name" value="Fasciclin domain-containing protein, putative"/>
    <property type="match status" value="1"/>
</dbReference>
<name>A0A7W7DED1_9ACTN</name>
<dbReference type="InterPro" id="IPR050904">
    <property type="entry name" value="Adhesion/Biosynth-related"/>
</dbReference>
<evidence type="ECO:0000313" key="4">
    <source>
        <dbReference type="Proteomes" id="UP000542210"/>
    </source>
</evidence>
<dbReference type="GO" id="GO:0007155">
    <property type="term" value="P:cell adhesion"/>
    <property type="evidence" value="ECO:0007669"/>
    <property type="project" value="TreeGrafter"/>
</dbReference>
<dbReference type="EMBL" id="JACHND010000001">
    <property type="protein sequence ID" value="MBB4704465.1"/>
    <property type="molecule type" value="Genomic_DNA"/>
</dbReference>
<dbReference type="Gene3D" id="2.30.180.10">
    <property type="entry name" value="FAS1 domain"/>
    <property type="match status" value="1"/>
</dbReference>
<feature type="domain" description="FAS1" evidence="2">
    <location>
        <begin position="71"/>
        <end position="200"/>
    </location>
</feature>
<comment type="caution">
    <text evidence="3">The sequence shown here is derived from an EMBL/GenBank/DDBJ whole genome shotgun (WGS) entry which is preliminary data.</text>
</comment>
<evidence type="ECO:0000259" key="2">
    <source>
        <dbReference type="PROSITE" id="PS50213"/>
    </source>
</evidence>
<dbReference type="GO" id="GO:0005615">
    <property type="term" value="C:extracellular space"/>
    <property type="evidence" value="ECO:0007669"/>
    <property type="project" value="TreeGrafter"/>
</dbReference>
<keyword evidence="1" id="KW-0732">Signal</keyword>
<dbReference type="InterPro" id="IPR036378">
    <property type="entry name" value="FAS1_dom_sf"/>
</dbReference>
<gene>
    <name evidence="3" type="ORF">BJ982_006009</name>
</gene>
<dbReference type="Proteomes" id="UP000542210">
    <property type="component" value="Unassembled WGS sequence"/>
</dbReference>
<dbReference type="Pfam" id="PF02469">
    <property type="entry name" value="Fasciclin"/>
    <property type="match status" value="1"/>
</dbReference>
<sequence>MKPGLLALPIAAALSLPAAHPVSGAYPMAGGSSTSDGWHAVAAALVASAPVGPACKTLPPSGRGSVTELGRLRVDTAIAHSPDLSTLNQAIQAAGLTHKLNTAKDITVFAPTDEAFKKLGRRKLDKLLADRNALTRFLAYHVVQGRKTPGDLKKAEFTTLEGDKITTKGSGDKIKVNKAKVACGNIRTRNANLYVIDGLLTPKR</sequence>
<proteinExistence type="predicted"/>
<protein>
    <submittedName>
        <fullName evidence="3">Putative surface protein with fasciclin (FAS1) repeats</fullName>
    </submittedName>
</protein>
<reference evidence="3 4" key="1">
    <citation type="submission" date="2020-08" db="EMBL/GenBank/DDBJ databases">
        <title>Sequencing the genomes of 1000 actinobacteria strains.</title>
        <authorList>
            <person name="Klenk H.-P."/>
        </authorList>
    </citation>
    <scope>NUCLEOTIDE SEQUENCE [LARGE SCALE GENOMIC DNA]</scope>
    <source>
        <strain evidence="3 4">DSM 45784</strain>
    </source>
</reference>
<evidence type="ECO:0000313" key="3">
    <source>
        <dbReference type="EMBL" id="MBB4704465.1"/>
    </source>
</evidence>
<feature type="chain" id="PRO_5039013417" evidence="1">
    <location>
        <begin position="25"/>
        <end position="204"/>
    </location>
</feature>